<dbReference type="AlphaFoldDB" id="A0A0H5DSZ8"/>
<evidence type="ECO:0000256" key="4">
    <source>
        <dbReference type="ARBA" id="ARBA00023239"/>
    </source>
</evidence>
<dbReference type="OrthoDB" id="9809741at2"/>
<keyword evidence="10" id="KW-1185">Reference proteome</keyword>
<dbReference type="CDD" id="cd03411">
    <property type="entry name" value="Ferrochelatase_N"/>
    <property type="match status" value="1"/>
</dbReference>
<accession>A0A0H5DSZ8</accession>
<feature type="binding site" evidence="7">
    <location>
        <position position="291"/>
    </location>
    <ligand>
        <name>Fe(2+)</name>
        <dbReference type="ChEBI" id="CHEBI:29033"/>
    </ligand>
</feature>
<reference evidence="10" key="1">
    <citation type="submission" date="2015-06" db="EMBL/GenBank/DDBJ databases">
        <authorList>
            <person name="Bertelli C."/>
        </authorList>
    </citation>
    <scope>NUCLEOTIDE SEQUENCE [LARGE SCALE GENOMIC DNA]</scope>
    <source>
        <strain evidence="10">CRIB-30</strain>
    </source>
</reference>
<dbReference type="NCBIfam" id="TIGR00109">
    <property type="entry name" value="hemH"/>
    <property type="match status" value="1"/>
</dbReference>
<dbReference type="GO" id="GO:0046872">
    <property type="term" value="F:metal ion binding"/>
    <property type="evidence" value="ECO:0007669"/>
    <property type="project" value="UniProtKB-KW"/>
</dbReference>
<evidence type="ECO:0000256" key="5">
    <source>
        <dbReference type="ARBA" id="ARBA00023244"/>
    </source>
</evidence>
<comment type="similarity">
    <text evidence="1 7 8">Belongs to the ferrochelatase family.</text>
</comment>
<evidence type="ECO:0000256" key="7">
    <source>
        <dbReference type="HAMAP-Rule" id="MF_00323"/>
    </source>
</evidence>
<dbReference type="Proteomes" id="UP000220251">
    <property type="component" value="Unassembled WGS sequence"/>
</dbReference>
<comment type="function">
    <text evidence="7">Catalyzes the ferrous insertion into protoporphyrin IX.</text>
</comment>
<dbReference type="GO" id="GO:0006783">
    <property type="term" value="P:heme biosynthetic process"/>
    <property type="evidence" value="ECO:0007669"/>
    <property type="project" value="UniProtKB-UniRule"/>
</dbReference>
<keyword evidence="7" id="KW-0963">Cytoplasm</keyword>
<keyword evidence="2 7" id="KW-0408">Iron</keyword>
<evidence type="ECO:0000313" key="10">
    <source>
        <dbReference type="Proteomes" id="UP000220251"/>
    </source>
</evidence>
<name>A0A0H5DSZ8_9BACT</name>
<comment type="pathway">
    <text evidence="7">Porphyrin-containing compound metabolism; protoheme biosynthesis; protoheme from protoporphyrin-IX: step 1/1.</text>
</comment>
<dbReference type="RefSeq" id="WP_098039339.1">
    <property type="nucleotide sequence ID" value="NZ_CWGJ01000028.1"/>
</dbReference>
<gene>
    <name evidence="7 9" type="primary">hemH</name>
    <name evidence="9" type="ORF">ELAC_2152</name>
</gene>
<keyword evidence="3 7" id="KW-0350">Heme biosynthesis</keyword>
<dbReference type="GO" id="GO:0005737">
    <property type="term" value="C:cytoplasm"/>
    <property type="evidence" value="ECO:0007669"/>
    <property type="project" value="UniProtKB-SubCell"/>
</dbReference>
<dbReference type="PANTHER" id="PTHR11108">
    <property type="entry name" value="FERROCHELATASE"/>
    <property type="match status" value="1"/>
</dbReference>
<dbReference type="CDD" id="cd00419">
    <property type="entry name" value="Ferrochelatase_C"/>
    <property type="match status" value="1"/>
</dbReference>
<evidence type="ECO:0000256" key="6">
    <source>
        <dbReference type="ARBA" id="ARBA00024536"/>
    </source>
</evidence>
<keyword evidence="5 7" id="KW-0627">Porphyrin biosynthesis</keyword>
<evidence type="ECO:0000313" key="9">
    <source>
        <dbReference type="EMBL" id="CRX39473.1"/>
    </source>
</evidence>
<dbReference type="EC" id="4.98.1.1" evidence="7"/>
<comment type="subcellular location">
    <subcellularLocation>
        <location evidence="7">Cytoplasm</location>
    </subcellularLocation>
</comment>
<dbReference type="InterPro" id="IPR001015">
    <property type="entry name" value="Ferrochelatase"/>
</dbReference>
<dbReference type="Gene3D" id="3.40.50.1400">
    <property type="match status" value="2"/>
</dbReference>
<protein>
    <recommendedName>
        <fullName evidence="7">Ferrochelatase</fullName>
        <ecNumber evidence="7">4.98.1.1</ecNumber>
    </recommendedName>
    <alternativeName>
        <fullName evidence="7">Heme synthase</fullName>
    </alternativeName>
    <alternativeName>
        <fullName evidence="7">Protoheme ferro-lyase</fullName>
    </alternativeName>
</protein>
<dbReference type="HAMAP" id="MF_00323">
    <property type="entry name" value="Ferrochelatase"/>
    <property type="match status" value="1"/>
</dbReference>
<dbReference type="UniPathway" id="UPA00252">
    <property type="reaction ID" value="UER00325"/>
</dbReference>
<organism evidence="9 10">
    <name type="scientific">Estrella lausannensis</name>
    <dbReference type="NCBI Taxonomy" id="483423"/>
    <lineage>
        <taxon>Bacteria</taxon>
        <taxon>Pseudomonadati</taxon>
        <taxon>Chlamydiota</taxon>
        <taxon>Chlamydiia</taxon>
        <taxon>Parachlamydiales</taxon>
        <taxon>Candidatus Criblamydiaceae</taxon>
        <taxon>Estrella</taxon>
    </lineage>
</organism>
<evidence type="ECO:0000256" key="1">
    <source>
        <dbReference type="ARBA" id="ARBA00007718"/>
    </source>
</evidence>
<dbReference type="SUPFAM" id="SSF53800">
    <property type="entry name" value="Chelatase"/>
    <property type="match status" value="1"/>
</dbReference>
<dbReference type="InterPro" id="IPR033644">
    <property type="entry name" value="Ferrochelatase_C"/>
</dbReference>
<proteinExistence type="inferred from homology"/>
<dbReference type="PANTHER" id="PTHR11108:SF1">
    <property type="entry name" value="FERROCHELATASE, MITOCHONDRIAL"/>
    <property type="match status" value="1"/>
</dbReference>
<sequence length="335" mass="37960">MKGETTGVLLVNLGTPDTPAVADVRRYLHEFLLDPRVIDIPRWKRELLVRCLIVPKRVKNTAASYSKIWTGGGSPLLFWGKTVRDQLQAALSDSFKVVLAMRYQNPSIEQGLEQLAFCKKIIILPLFPQYASATTGSIFEKVMFYLKRWLTVPEVHFIPSYPVQKKMVACFSERAREKGYEKFDRILFSFHGLPIRQIRKCDRLGVCKSSPDCCVQAKNPQCYASQCVSTAHAVAKELNIPKEKFVVTFQSRLGSEPWLEPSTQDTVHQLAKNGVENLLVFSPSFVADCLETLYEIGVELKDEFTQLGGKRLELVPSLNDHPLWIEGLKELILAK</sequence>
<dbReference type="EMBL" id="CWGJ01000028">
    <property type="protein sequence ID" value="CRX39473.1"/>
    <property type="molecule type" value="Genomic_DNA"/>
</dbReference>
<feature type="binding site" evidence="7">
    <location>
        <position position="191"/>
    </location>
    <ligand>
        <name>Fe(2+)</name>
        <dbReference type="ChEBI" id="CHEBI:29033"/>
    </ligand>
</feature>
<dbReference type="GO" id="GO:0004325">
    <property type="term" value="F:ferrochelatase activity"/>
    <property type="evidence" value="ECO:0007669"/>
    <property type="project" value="UniProtKB-UniRule"/>
</dbReference>
<keyword evidence="7" id="KW-0479">Metal-binding</keyword>
<dbReference type="InterPro" id="IPR033659">
    <property type="entry name" value="Ferrochelatase_N"/>
</dbReference>
<evidence type="ECO:0000256" key="8">
    <source>
        <dbReference type="RuleBase" id="RU004185"/>
    </source>
</evidence>
<dbReference type="Pfam" id="PF00762">
    <property type="entry name" value="Ferrochelatase"/>
    <property type="match status" value="1"/>
</dbReference>
<keyword evidence="4 7" id="KW-0456">Lyase</keyword>
<comment type="catalytic activity">
    <reaction evidence="7">
        <text>heme b + 2 H(+) = protoporphyrin IX + Fe(2+)</text>
        <dbReference type="Rhea" id="RHEA:22584"/>
        <dbReference type="ChEBI" id="CHEBI:15378"/>
        <dbReference type="ChEBI" id="CHEBI:29033"/>
        <dbReference type="ChEBI" id="CHEBI:57306"/>
        <dbReference type="ChEBI" id="CHEBI:60344"/>
        <dbReference type="EC" id="4.98.1.1"/>
    </reaction>
</comment>
<comment type="catalytic activity">
    <reaction evidence="6">
        <text>Fe-coproporphyrin III + 2 H(+) = coproporphyrin III + Fe(2+)</text>
        <dbReference type="Rhea" id="RHEA:49572"/>
        <dbReference type="ChEBI" id="CHEBI:15378"/>
        <dbReference type="ChEBI" id="CHEBI:29033"/>
        <dbReference type="ChEBI" id="CHEBI:68438"/>
        <dbReference type="ChEBI" id="CHEBI:131725"/>
        <dbReference type="EC" id="4.99.1.9"/>
    </reaction>
    <physiologicalReaction direction="right-to-left" evidence="6">
        <dbReference type="Rhea" id="RHEA:49574"/>
    </physiologicalReaction>
</comment>
<evidence type="ECO:0000256" key="2">
    <source>
        <dbReference type="ARBA" id="ARBA00023004"/>
    </source>
</evidence>
<evidence type="ECO:0000256" key="3">
    <source>
        <dbReference type="ARBA" id="ARBA00023133"/>
    </source>
</evidence>